<keyword evidence="3" id="KW-1185">Reference proteome</keyword>
<proteinExistence type="predicted"/>
<dbReference type="Proteomes" id="UP000826195">
    <property type="component" value="Unassembled WGS sequence"/>
</dbReference>
<evidence type="ECO:0000313" key="3">
    <source>
        <dbReference type="Proteomes" id="UP000826195"/>
    </source>
</evidence>
<sequence>MHVRHHDGEHRLRSPLYSIVFRSDRLYTIPPPPTVGGHRGPRWSPPGPLGPLTSRLRALVDWSWACLQPLNEDRCRHHQQELKDPLSSPSTSKCHSEEQQFPE</sequence>
<comment type="caution">
    <text evidence="2">The sequence shown here is derived from an EMBL/GenBank/DDBJ whole genome shotgun (WGS) entry which is preliminary data.</text>
</comment>
<evidence type="ECO:0000256" key="1">
    <source>
        <dbReference type="SAM" id="MobiDB-lite"/>
    </source>
</evidence>
<gene>
    <name evidence="2" type="ORF">KQX54_008253</name>
</gene>
<accession>A0AAV7IXQ1</accession>
<organism evidence="2 3">
    <name type="scientific">Cotesia glomerata</name>
    <name type="common">Lepidopteran parasitic wasp</name>
    <name type="synonym">Apanteles glomeratus</name>
    <dbReference type="NCBI Taxonomy" id="32391"/>
    <lineage>
        <taxon>Eukaryota</taxon>
        <taxon>Metazoa</taxon>
        <taxon>Ecdysozoa</taxon>
        <taxon>Arthropoda</taxon>
        <taxon>Hexapoda</taxon>
        <taxon>Insecta</taxon>
        <taxon>Pterygota</taxon>
        <taxon>Neoptera</taxon>
        <taxon>Endopterygota</taxon>
        <taxon>Hymenoptera</taxon>
        <taxon>Apocrita</taxon>
        <taxon>Ichneumonoidea</taxon>
        <taxon>Braconidae</taxon>
        <taxon>Microgastrinae</taxon>
        <taxon>Cotesia</taxon>
    </lineage>
</organism>
<feature type="region of interest" description="Disordered" evidence="1">
    <location>
        <begin position="76"/>
        <end position="103"/>
    </location>
</feature>
<feature type="compositionally biased region" description="Basic and acidic residues" evidence="1">
    <location>
        <begin position="94"/>
        <end position="103"/>
    </location>
</feature>
<dbReference type="AlphaFoldDB" id="A0AAV7IXQ1"/>
<dbReference type="EMBL" id="JAHXZJ010000374">
    <property type="protein sequence ID" value="KAH0560775.1"/>
    <property type="molecule type" value="Genomic_DNA"/>
</dbReference>
<name>A0AAV7IXQ1_COTGL</name>
<evidence type="ECO:0000313" key="2">
    <source>
        <dbReference type="EMBL" id="KAH0560775.1"/>
    </source>
</evidence>
<protein>
    <submittedName>
        <fullName evidence="2">Uncharacterized protein</fullName>
    </submittedName>
</protein>
<reference evidence="2 3" key="1">
    <citation type="journal article" date="2021" name="J. Hered.">
        <title>A chromosome-level genome assembly of the parasitoid wasp, Cotesia glomerata (Hymenoptera: Braconidae).</title>
        <authorList>
            <person name="Pinto B.J."/>
            <person name="Weis J.J."/>
            <person name="Gamble T."/>
            <person name="Ode P.J."/>
            <person name="Paul R."/>
            <person name="Zaspel J.M."/>
        </authorList>
    </citation>
    <scope>NUCLEOTIDE SEQUENCE [LARGE SCALE GENOMIC DNA]</scope>
    <source>
        <strain evidence="2">CgM1</strain>
    </source>
</reference>